<comment type="caution">
    <text evidence="1">The sequence shown here is derived from an EMBL/GenBank/DDBJ whole genome shotgun (WGS) entry which is preliminary data.</text>
</comment>
<accession>A0A8S1TPA2</accession>
<protein>
    <submittedName>
        <fullName evidence="1">Uncharacterized protein</fullName>
    </submittedName>
</protein>
<keyword evidence="2" id="KW-1185">Reference proteome</keyword>
<dbReference type="AlphaFoldDB" id="A0A8S1TPA2"/>
<reference evidence="1" key="1">
    <citation type="submission" date="2021-01" db="EMBL/GenBank/DDBJ databases">
        <authorList>
            <consortium name="Genoscope - CEA"/>
            <person name="William W."/>
        </authorList>
    </citation>
    <scope>NUCLEOTIDE SEQUENCE</scope>
</reference>
<sequence length="52" mass="6282">MQKHFINQEIRQDSVYFKKHNQPLRKEWITIQMRYIGSKGDFNIALKMGSVK</sequence>
<dbReference type="EMBL" id="CAJJDP010000031">
    <property type="protein sequence ID" value="CAD8155871.1"/>
    <property type="molecule type" value="Genomic_DNA"/>
</dbReference>
<dbReference type="Proteomes" id="UP000683925">
    <property type="component" value="Unassembled WGS sequence"/>
</dbReference>
<gene>
    <name evidence="1" type="ORF">POCTA_138.1.T0310175</name>
</gene>
<evidence type="ECO:0000313" key="1">
    <source>
        <dbReference type="EMBL" id="CAD8155871.1"/>
    </source>
</evidence>
<name>A0A8S1TPA2_PAROT</name>
<proteinExistence type="predicted"/>
<evidence type="ECO:0000313" key="2">
    <source>
        <dbReference type="Proteomes" id="UP000683925"/>
    </source>
</evidence>
<organism evidence="1 2">
    <name type="scientific">Paramecium octaurelia</name>
    <dbReference type="NCBI Taxonomy" id="43137"/>
    <lineage>
        <taxon>Eukaryota</taxon>
        <taxon>Sar</taxon>
        <taxon>Alveolata</taxon>
        <taxon>Ciliophora</taxon>
        <taxon>Intramacronucleata</taxon>
        <taxon>Oligohymenophorea</taxon>
        <taxon>Peniculida</taxon>
        <taxon>Parameciidae</taxon>
        <taxon>Paramecium</taxon>
    </lineage>
</organism>